<dbReference type="GO" id="GO:0006412">
    <property type="term" value="P:translation"/>
    <property type="evidence" value="ECO:0007669"/>
    <property type="project" value="InterPro"/>
</dbReference>
<dbReference type="Pfam" id="PF07147">
    <property type="entry name" value="PDCD9"/>
    <property type="match status" value="1"/>
</dbReference>
<gene>
    <name evidence="10" type="primary">MRPL37</name>
</gene>
<dbReference type="AlphaFoldDB" id="A0A6P7YEH2"/>
<dbReference type="KEGG" id="muo:115471791"/>
<keyword evidence="9" id="KW-1185">Reference proteome</keyword>
<dbReference type="GO" id="GO:0005739">
    <property type="term" value="C:mitochondrion"/>
    <property type="evidence" value="ECO:0007669"/>
    <property type="project" value="UniProtKB-SubCell"/>
</dbReference>
<evidence type="ECO:0000256" key="7">
    <source>
        <dbReference type="ARBA" id="ARBA00039442"/>
    </source>
</evidence>
<organism evidence="9 10">
    <name type="scientific">Microcaecilia unicolor</name>
    <dbReference type="NCBI Taxonomy" id="1415580"/>
    <lineage>
        <taxon>Eukaryota</taxon>
        <taxon>Metazoa</taxon>
        <taxon>Chordata</taxon>
        <taxon>Craniata</taxon>
        <taxon>Vertebrata</taxon>
        <taxon>Euteleostomi</taxon>
        <taxon>Amphibia</taxon>
        <taxon>Gymnophiona</taxon>
        <taxon>Siphonopidae</taxon>
        <taxon>Microcaecilia</taxon>
    </lineage>
</organism>
<keyword evidence="2" id="KW-0809">Transit peptide</keyword>
<dbReference type="FunCoup" id="A0A6P7YEH2">
    <property type="interactions" value="1190"/>
</dbReference>
<dbReference type="InterPro" id="IPR052482">
    <property type="entry name" value="mtLSU_mL37"/>
</dbReference>
<name>A0A6P7YEH2_9AMPH</name>
<dbReference type="RefSeq" id="XP_030061485.1">
    <property type="nucleotide sequence ID" value="XM_030205625.1"/>
</dbReference>
<dbReference type="GO" id="GO:0003735">
    <property type="term" value="F:structural constituent of ribosome"/>
    <property type="evidence" value="ECO:0007669"/>
    <property type="project" value="InterPro"/>
</dbReference>
<dbReference type="GO" id="GO:1990904">
    <property type="term" value="C:ribonucleoprotein complex"/>
    <property type="evidence" value="ECO:0007669"/>
    <property type="project" value="UniProtKB-KW"/>
</dbReference>
<dbReference type="GeneID" id="115471791"/>
<dbReference type="InterPro" id="IPR010793">
    <property type="entry name" value="Ribosomal_mL37/mL65"/>
</dbReference>
<comment type="subcellular location">
    <subcellularLocation>
        <location evidence="1">Mitochondrion</location>
    </subcellularLocation>
</comment>
<evidence type="ECO:0000256" key="8">
    <source>
        <dbReference type="ARBA" id="ARBA00041617"/>
    </source>
</evidence>
<evidence type="ECO:0000256" key="1">
    <source>
        <dbReference type="ARBA" id="ARBA00004173"/>
    </source>
</evidence>
<protein>
    <recommendedName>
        <fullName evidence="7">Large ribosomal subunit protein mL37</fullName>
    </recommendedName>
    <alternativeName>
        <fullName evidence="8">39S ribosomal protein L37, mitochondrial</fullName>
    </alternativeName>
</protein>
<dbReference type="OrthoDB" id="5835618at2759"/>
<dbReference type="GO" id="GO:0005840">
    <property type="term" value="C:ribosome"/>
    <property type="evidence" value="ECO:0007669"/>
    <property type="project" value="UniProtKB-KW"/>
</dbReference>
<evidence type="ECO:0000256" key="3">
    <source>
        <dbReference type="ARBA" id="ARBA00022980"/>
    </source>
</evidence>
<accession>A0A6P7YEH2</accession>
<evidence type="ECO:0000313" key="9">
    <source>
        <dbReference type="Proteomes" id="UP000515156"/>
    </source>
</evidence>
<proteinExistence type="inferred from homology"/>
<dbReference type="CTD" id="51253"/>
<evidence type="ECO:0000256" key="6">
    <source>
        <dbReference type="ARBA" id="ARBA00037985"/>
    </source>
</evidence>
<dbReference type="PANTHER" id="PTHR15889">
    <property type="entry name" value="MITOCHONDRIAL RIBOSOMAL PROTEIN L37"/>
    <property type="match status" value="1"/>
</dbReference>
<sequence length="414" mass="47067">MAVAGLWHCRCTSPLSVGHRFLSVSAALSGQYVPPPPKRKVYDIPGLEPITYADRMYYVPGLAKPKFDPWIKDWHDPFHSLGAAPKEQIHYKEKPCYVFHQRTKLLEGVKQALWLSKSKLIEGLPSKILDITEDPAHQITDQDERVQNIIRRARFWSSTEVRPTRETFCPTLLQDLLHLCSSLTSCYPSLFQRMLAENYQPAATWHRESHLLQVRGINGWLLSAKRPLAPLASRDEILATENHVLETFYPIAPIIDLQAVQVYLEKNDSGFQAGYPYPHPHTVYFSNSDIKGKRYKEAHLQSKMIMFAFGNALAKAKALYGDDSKILEHPVVVQSVGTDGRTFQFVVFQLNTMDLDASDGVKNLIWMDSNQPLYEYAKCLPKKRKREIVVPAGLSGYQPGTFKKFLALYLHGAV</sequence>
<dbReference type="Proteomes" id="UP000515156">
    <property type="component" value="Chromosome 6"/>
</dbReference>
<comment type="similarity">
    <text evidence="6">Belongs to the mitochondrion-specific ribosomal protein mL37 family.</text>
</comment>
<dbReference type="PANTHER" id="PTHR15889:SF2">
    <property type="entry name" value="LARGE RIBOSOMAL SUBUNIT PROTEIN ML37"/>
    <property type="match status" value="1"/>
</dbReference>
<evidence type="ECO:0000256" key="5">
    <source>
        <dbReference type="ARBA" id="ARBA00023274"/>
    </source>
</evidence>
<evidence type="ECO:0000313" key="10">
    <source>
        <dbReference type="RefSeq" id="XP_030061485.1"/>
    </source>
</evidence>
<keyword evidence="4" id="KW-0496">Mitochondrion</keyword>
<keyword evidence="5" id="KW-0687">Ribonucleoprotein</keyword>
<dbReference type="InParanoid" id="A0A6P7YEH2"/>
<keyword evidence="3 10" id="KW-0689">Ribosomal protein</keyword>
<evidence type="ECO:0000256" key="2">
    <source>
        <dbReference type="ARBA" id="ARBA00022946"/>
    </source>
</evidence>
<reference evidence="10" key="1">
    <citation type="submission" date="2025-08" db="UniProtKB">
        <authorList>
            <consortium name="RefSeq"/>
        </authorList>
    </citation>
    <scope>IDENTIFICATION</scope>
</reference>
<evidence type="ECO:0000256" key="4">
    <source>
        <dbReference type="ARBA" id="ARBA00023128"/>
    </source>
</evidence>